<reference evidence="1 2" key="1">
    <citation type="submission" date="2013-03" db="EMBL/GenBank/DDBJ databases">
        <title>Assembly of a new bacterial strain Brevibacillus borstelensis AK1.</title>
        <authorList>
            <person name="Rajan I."/>
            <person name="PoliReddy D."/>
            <person name="Sugumar T."/>
            <person name="Rathinam K."/>
            <person name="Alqarawi S."/>
            <person name="Khalil A.B."/>
            <person name="Sivakumar N."/>
        </authorList>
    </citation>
    <scope>NUCLEOTIDE SEQUENCE [LARGE SCALE GENOMIC DNA]</scope>
    <source>
        <strain evidence="1 2">AK1</strain>
    </source>
</reference>
<dbReference type="RefSeq" id="WP_003390318.1">
    <property type="nucleotide sequence ID" value="NZ_APBN01000010.1"/>
</dbReference>
<dbReference type="InterPro" id="IPR027417">
    <property type="entry name" value="P-loop_NTPase"/>
</dbReference>
<dbReference type="PATRIC" id="fig|1300222.3.peg.4088"/>
<dbReference type="Gene3D" id="3.40.50.300">
    <property type="entry name" value="P-loop containing nucleotide triphosphate hydrolases"/>
    <property type="match status" value="1"/>
</dbReference>
<protein>
    <recommendedName>
        <fullName evidence="3">AAA domain-containing protein</fullName>
    </recommendedName>
</protein>
<dbReference type="STRING" id="1300222.I532_19477"/>
<comment type="caution">
    <text evidence="1">The sequence shown here is derived from an EMBL/GenBank/DDBJ whole genome shotgun (WGS) entry which is preliminary data.</text>
</comment>
<evidence type="ECO:0000313" key="1">
    <source>
        <dbReference type="EMBL" id="EMT51130.1"/>
    </source>
</evidence>
<dbReference type="SUPFAM" id="SSF52540">
    <property type="entry name" value="P-loop containing nucleoside triphosphate hydrolases"/>
    <property type="match status" value="1"/>
</dbReference>
<dbReference type="OrthoDB" id="2461717at2"/>
<gene>
    <name evidence="1" type="ORF">I532_19477</name>
</gene>
<accession>M8E6S3</accession>
<evidence type="ECO:0008006" key="3">
    <source>
        <dbReference type="Google" id="ProtNLM"/>
    </source>
</evidence>
<keyword evidence="2" id="KW-1185">Reference proteome</keyword>
<dbReference type="Proteomes" id="UP000012081">
    <property type="component" value="Unassembled WGS sequence"/>
</dbReference>
<dbReference type="AlphaFoldDB" id="M8E6S3"/>
<proteinExistence type="predicted"/>
<organism evidence="1 2">
    <name type="scientific">Brevibacillus borstelensis AK1</name>
    <dbReference type="NCBI Taxonomy" id="1300222"/>
    <lineage>
        <taxon>Bacteria</taxon>
        <taxon>Bacillati</taxon>
        <taxon>Bacillota</taxon>
        <taxon>Bacilli</taxon>
        <taxon>Bacillales</taxon>
        <taxon>Paenibacillaceae</taxon>
        <taxon>Brevibacillus</taxon>
    </lineage>
</organism>
<dbReference type="EMBL" id="APBN01000010">
    <property type="protein sequence ID" value="EMT51130.1"/>
    <property type="molecule type" value="Genomic_DNA"/>
</dbReference>
<name>M8E6S3_9BACL</name>
<sequence length="372" mass="42686">MKTIVCYPVKSLVHTYMPMGCQVLVSESSADFYRLAKLYQPEAAVLFAEMFETPVWEWLPLARSTLDPQTPIVVVPLYQNESLIKEVVQKADLSGVYILSANLTQDEIRKGIGQILSLDDEADTAGPYEGRGMIYALMSHGGAGVTTFCINYPILLAKQNPDKQILVLDMNVHKQDLTRFFKLQQHQLSQFRPDLLDLRTARLRTWRKICKQSNQLPNLFYANATSNWRSMEISNLMSSLREQFDYIYIDWGYSFPETDAMQRLIYTADRNLLFVRSDPFSIEGAKEWIKSWGKRGVEYQVMLSHIDKGQNHRIGEGISVYGVVPRISDDRLRQSHRTHSVLVEEFLPPKPYVMSLQAIMETEKMVRGAVVC</sequence>
<evidence type="ECO:0000313" key="2">
    <source>
        <dbReference type="Proteomes" id="UP000012081"/>
    </source>
</evidence>